<evidence type="ECO:0000256" key="2">
    <source>
        <dbReference type="SAM" id="Phobius"/>
    </source>
</evidence>
<keyword evidence="1" id="KW-0175">Coiled coil</keyword>
<evidence type="ECO:0000313" key="3">
    <source>
        <dbReference type="EMBL" id="CAD8836858.1"/>
    </source>
</evidence>
<feature type="transmembrane region" description="Helical" evidence="2">
    <location>
        <begin position="53"/>
        <end position="72"/>
    </location>
</feature>
<accession>A0A7S0ZYL4</accession>
<organism evidence="3">
    <name type="scientific">Noctiluca scintillans</name>
    <name type="common">Sea sparkle</name>
    <name type="synonym">Red tide dinoflagellate</name>
    <dbReference type="NCBI Taxonomy" id="2966"/>
    <lineage>
        <taxon>Eukaryota</taxon>
        <taxon>Sar</taxon>
        <taxon>Alveolata</taxon>
        <taxon>Dinophyceae</taxon>
        <taxon>Noctilucales</taxon>
        <taxon>Noctilucaceae</taxon>
        <taxon>Noctiluca</taxon>
    </lineage>
</organism>
<reference evidence="3" key="1">
    <citation type="submission" date="2021-01" db="EMBL/GenBank/DDBJ databases">
        <authorList>
            <person name="Corre E."/>
            <person name="Pelletier E."/>
            <person name="Niang G."/>
            <person name="Scheremetjew M."/>
            <person name="Finn R."/>
            <person name="Kale V."/>
            <person name="Holt S."/>
            <person name="Cochrane G."/>
            <person name="Meng A."/>
            <person name="Brown T."/>
            <person name="Cohen L."/>
        </authorList>
    </citation>
    <scope>NUCLEOTIDE SEQUENCE</scope>
</reference>
<keyword evidence="2" id="KW-1133">Transmembrane helix</keyword>
<protein>
    <submittedName>
        <fullName evidence="3">Uncharacterized protein</fullName>
    </submittedName>
</protein>
<dbReference type="EMBL" id="HBFQ01016148">
    <property type="protein sequence ID" value="CAD8836858.1"/>
    <property type="molecule type" value="Transcribed_RNA"/>
</dbReference>
<evidence type="ECO:0000256" key="1">
    <source>
        <dbReference type="SAM" id="Coils"/>
    </source>
</evidence>
<gene>
    <name evidence="3" type="ORF">NSCI0253_LOCUS11206</name>
</gene>
<sequence length="627" mass="70731">MSICCVNVPCSWFSSHLGNLPKNIVKTCCPFVWRIVRLLGIEEALVVRSVAHFALWVSTVICLVFIFFWASHLSDLSCYSEHCDWSDCCSDLLAVIVFVLLVKDSCAVLACFDDNRQLLLQQKRRTLDNVSQEARNVLERARENLDLLEEKVVDAIKENTARFSMEVFQIVLPTLQDAQRKLRSDEARELGELRWQLTGLCWEVLKCIQDLTDPLMNDPDLNLARQHSVSRRDDVWKQCVHHLFGTANKQEGKPFAARGRFSPIGPVTRPLTSDDFSDGWAGDLAEASLEPLQELFTVPKLLGQRSETAMEACSASRKPRGSRFGLGIPPWGGGWIQCRAPLFLSVPCRLFCAIASCNRRAVCKRYNAYPKHFRLGPFWAQLTSELHERLLLALLICVAALLQYCWEASDLIGQCLRTVDVQGVWQRLVCVHLTSRKITAASVMCFNIPAMVISLSNIENLDAVFDTMHAIWQLEDIQNVVGAFITKVDGLSEHLTLLQSIEACSLQRMNIIFKFGRCLVKSGVEGDPQQVLCDTRRVVDFLSSVAAVLKVSEWHDVSEDERIRRTAWVTNAVEEFGFERTRKLRNLHPLLEVGPTEMSLEMTPTSVDASIRSLISISRAGTFETVL</sequence>
<dbReference type="AlphaFoldDB" id="A0A7S0ZYL4"/>
<keyword evidence="2" id="KW-0812">Transmembrane</keyword>
<name>A0A7S0ZYL4_NOCSC</name>
<proteinExistence type="predicted"/>
<keyword evidence="2" id="KW-0472">Membrane</keyword>
<feature type="coiled-coil region" evidence="1">
    <location>
        <begin position="120"/>
        <end position="158"/>
    </location>
</feature>